<dbReference type="GO" id="GO:0006783">
    <property type="term" value="P:heme biosynthetic process"/>
    <property type="evidence" value="ECO:0007669"/>
    <property type="project" value="TreeGrafter"/>
</dbReference>
<dbReference type="OrthoDB" id="2146857at2"/>
<dbReference type="EMBL" id="CP032627">
    <property type="protein sequence ID" value="AYF99749.1"/>
    <property type="molecule type" value="Genomic_DNA"/>
</dbReference>
<protein>
    <submittedName>
        <fullName evidence="2">Flavodoxin</fullName>
    </submittedName>
</protein>
<evidence type="ECO:0000259" key="1">
    <source>
        <dbReference type="PROSITE" id="PS50902"/>
    </source>
</evidence>
<dbReference type="InterPro" id="IPR029039">
    <property type="entry name" value="Flavoprotein-like_sf"/>
</dbReference>
<proteinExistence type="predicted"/>
<dbReference type="InterPro" id="IPR008254">
    <property type="entry name" value="Flavodoxin/NO_synth"/>
</dbReference>
<dbReference type="Pfam" id="PF12724">
    <property type="entry name" value="Flavodoxin_5"/>
    <property type="match status" value="1"/>
</dbReference>
<dbReference type="GO" id="GO:0070819">
    <property type="term" value="F:menaquinone-dependent protoporphyrinogen oxidase activity"/>
    <property type="evidence" value="ECO:0007669"/>
    <property type="project" value="TreeGrafter"/>
</dbReference>
<evidence type="ECO:0000313" key="3">
    <source>
        <dbReference type="Proteomes" id="UP000269374"/>
    </source>
</evidence>
<accession>A0A387BFR1</accession>
<name>A0A387BFR1_9LACT</name>
<feature type="domain" description="Flavodoxin-like" evidence="1">
    <location>
        <begin position="19"/>
        <end position="159"/>
    </location>
</feature>
<dbReference type="PROSITE" id="PS50902">
    <property type="entry name" value="FLAVODOXIN_LIKE"/>
    <property type="match status" value="1"/>
</dbReference>
<dbReference type="PANTHER" id="PTHR38030:SF2">
    <property type="entry name" value="PROTOPORPHYRINOGEN IX DEHYDROGENASE [QUINONE]"/>
    <property type="match status" value="1"/>
</dbReference>
<organism evidence="2 3">
    <name type="scientific">Lactococcus allomyrinae</name>
    <dbReference type="NCBI Taxonomy" id="2419773"/>
    <lineage>
        <taxon>Bacteria</taxon>
        <taxon>Bacillati</taxon>
        <taxon>Bacillota</taxon>
        <taxon>Bacilli</taxon>
        <taxon>Lactobacillales</taxon>
        <taxon>Streptococcaceae</taxon>
        <taxon>Lactococcus</taxon>
    </lineage>
</organism>
<dbReference type="GO" id="GO:0010181">
    <property type="term" value="F:FMN binding"/>
    <property type="evidence" value="ECO:0007669"/>
    <property type="project" value="InterPro"/>
</dbReference>
<sequence>MGVLTPTYFDKEKGNTMKILIAYAGKTGVTERCAKQLAKECTTATLANLNEKQVSPENFDLIVVGSPVYSHKLEPSVKYFIKDNEKSLQEKQFAVFVTMVEEDTFDKVIAHEIPESLRQRAFAMQQFGGEVNDLTSFGWHDRLVAKAMVKLESKKHPIALRLEALLDFAKILKEKEVKK</sequence>
<gene>
    <name evidence="2" type="ORF">D7I46_00790</name>
</gene>
<reference evidence="2 3" key="1">
    <citation type="submission" date="2018-09" db="EMBL/GenBank/DDBJ databases">
        <title>Genome sequencing of strain 1JSPR-7.</title>
        <authorList>
            <person name="Heo J."/>
            <person name="Kim S.-J."/>
            <person name="Kwon S.-W."/>
        </authorList>
    </citation>
    <scope>NUCLEOTIDE SEQUENCE [LARGE SCALE GENOMIC DNA]</scope>
    <source>
        <strain evidence="2 3">1JSPR-7</strain>
    </source>
</reference>
<dbReference type="GO" id="GO:0016651">
    <property type="term" value="F:oxidoreductase activity, acting on NAD(P)H"/>
    <property type="evidence" value="ECO:0007669"/>
    <property type="project" value="UniProtKB-ARBA"/>
</dbReference>
<keyword evidence="3" id="KW-1185">Reference proteome</keyword>
<dbReference type="PANTHER" id="PTHR38030">
    <property type="entry name" value="PROTOPORPHYRINOGEN IX DEHYDROGENASE [MENAQUINONE]"/>
    <property type="match status" value="1"/>
</dbReference>
<dbReference type="Gene3D" id="3.40.50.360">
    <property type="match status" value="1"/>
</dbReference>
<dbReference type="InterPro" id="IPR026816">
    <property type="entry name" value="Flavodoxin_dom"/>
</dbReference>
<dbReference type="SUPFAM" id="SSF52218">
    <property type="entry name" value="Flavoproteins"/>
    <property type="match status" value="1"/>
</dbReference>
<dbReference type="InterPro" id="IPR052200">
    <property type="entry name" value="Protoporphyrinogen_IX_DH"/>
</dbReference>
<evidence type="ECO:0000313" key="2">
    <source>
        <dbReference type="EMBL" id="AYF99749.1"/>
    </source>
</evidence>
<dbReference type="KEGG" id="lact:D7I46_00790"/>
<dbReference type="AlphaFoldDB" id="A0A387BFR1"/>
<dbReference type="Proteomes" id="UP000269374">
    <property type="component" value="Chromosome"/>
</dbReference>